<dbReference type="InterPro" id="IPR006879">
    <property type="entry name" value="YdjC-like"/>
</dbReference>
<dbReference type="AlphaFoldDB" id="A0A1I5EL91"/>
<evidence type="ECO:0000313" key="6">
    <source>
        <dbReference type="EMBL" id="SFO12116.1"/>
    </source>
</evidence>
<evidence type="ECO:0000256" key="3">
    <source>
        <dbReference type="ARBA" id="ARBA00022801"/>
    </source>
</evidence>
<dbReference type="SUPFAM" id="SSF88713">
    <property type="entry name" value="Glycoside hydrolase/deacetylase"/>
    <property type="match status" value="1"/>
</dbReference>
<dbReference type="GO" id="GO:0016787">
    <property type="term" value="F:hydrolase activity"/>
    <property type="evidence" value="ECO:0007669"/>
    <property type="project" value="UniProtKB-KW"/>
</dbReference>
<keyword evidence="7" id="KW-1185">Reference proteome</keyword>
<evidence type="ECO:0000256" key="4">
    <source>
        <dbReference type="ARBA" id="ARBA00022842"/>
    </source>
</evidence>
<evidence type="ECO:0000256" key="2">
    <source>
        <dbReference type="ARBA" id="ARBA00022723"/>
    </source>
</evidence>
<keyword evidence="5" id="KW-0119">Carbohydrate metabolism</keyword>
<dbReference type="InterPro" id="IPR011330">
    <property type="entry name" value="Glyco_hydro/deAcase_b/a-brl"/>
</dbReference>
<keyword evidence="3" id="KW-0378">Hydrolase</keyword>
<name>A0A1I5EL91_9HYPH</name>
<dbReference type="Gene3D" id="3.20.20.370">
    <property type="entry name" value="Glycoside hydrolase/deacetylase"/>
    <property type="match status" value="1"/>
</dbReference>
<comment type="cofactor">
    <cofactor evidence="1">
        <name>Mg(2+)</name>
        <dbReference type="ChEBI" id="CHEBI:18420"/>
    </cofactor>
</comment>
<gene>
    <name evidence="6" type="ORF">SAMN04488056_103232</name>
</gene>
<evidence type="ECO:0000313" key="7">
    <source>
        <dbReference type="Proteomes" id="UP000199236"/>
    </source>
</evidence>
<dbReference type="Pfam" id="PF04794">
    <property type="entry name" value="YdjC"/>
    <property type="match status" value="1"/>
</dbReference>
<dbReference type="Proteomes" id="UP000199236">
    <property type="component" value="Unassembled WGS sequence"/>
</dbReference>
<evidence type="ECO:0000256" key="1">
    <source>
        <dbReference type="ARBA" id="ARBA00001946"/>
    </source>
</evidence>
<proteinExistence type="predicted"/>
<accession>A0A1I5EL91</accession>
<keyword evidence="4" id="KW-0460">Magnesium</keyword>
<dbReference type="GO" id="GO:0005975">
    <property type="term" value="P:carbohydrate metabolic process"/>
    <property type="evidence" value="ECO:0007669"/>
    <property type="project" value="InterPro"/>
</dbReference>
<dbReference type="GO" id="GO:0046872">
    <property type="term" value="F:metal ion binding"/>
    <property type="evidence" value="ECO:0007669"/>
    <property type="project" value="UniProtKB-KW"/>
</dbReference>
<keyword evidence="2" id="KW-0479">Metal-binding</keyword>
<organism evidence="6 7">
    <name type="scientific">Cohaesibacter marisflavi</name>
    <dbReference type="NCBI Taxonomy" id="655353"/>
    <lineage>
        <taxon>Bacteria</taxon>
        <taxon>Pseudomonadati</taxon>
        <taxon>Pseudomonadota</taxon>
        <taxon>Alphaproteobacteria</taxon>
        <taxon>Hyphomicrobiales</taxon>
        <taxon>Cohaesibacteraceae</taxon>
    </lineage>
</organism>
<reference evidence="6 7" key="1">
    <citation type="submission" date="2016-10" db="EMBL/GenBank/DDBJ databases">
        <authorList>
            <person name="de Groot N.N."/>
        </authorList>
    </citation>
    <scope>NUCLEOTIDE SEQUENCE [LARGE SCALE GENOMIC DNA]</scope>
    <source>
        <strain evidence="6 7">CGMCC 1.9157</strain>
    </source>
</reference>
<dbReference type="STRING" id="655353.SAMN04488056_103232"/>
<sequence length="244" mass="27409">MCALDFGLAQGIDAAIIQLVRAGKIGSIACLPVSDLWPKSASGLHAYLKTAPKRPIVGLCLAITGPFSPLSTGFAPENRDQQGYLPRRTDLARAARRFELDERTLEAEFRAQFRRFTAHLGSSPHFLVLQPEILYFAAAARAVTGTLAKFDAATLPVICPLLPQANGWKDKLEKRHIWRANDHMREPWVRRALMEPPNAERLPPKNSWLQDGKIWTAIRPALPDERLSRFDPDPLFRVKQMGWL</sequence>
<dbReference type="RefSeq" id="WP_175527981.1">
    <property type="nucleotide sequence ID" value="NZ_FOVR01000003.1"/>
</dbReference>
<evidence type="ECO:0000256" key="5">
    <source>
        <dbReference type="ARBA" id="ARBA00023277"/>
    </source>
</evidence>
<protein>
    <submittedName>
        <fullName evidence="6">YdjC-like protein</fullName>
    </submittedName>
</protein>
<dbReference type="EMBL" id="FOVR01000003">
    <property type="protein sequence ID" value="SFO12116.1"/>
    <property type="molecule type" value="Genomic_DNA"/>
</dbReference>